<evidence type="ECO:0000313" key="10">
    <source>
        <dbReference type="Proteomes" id="UP001151234"/>
    </source>
</evidence>
<keyword evidence="7" id="KW-1133">Transmembrane helix</keyword>
<dbReference type="Pfam" id="PF12860">
    <property type="entry name" value="PAS_7"/>
    <property type="match status" value="2"/>
</dbReference>
<dbReference type="AlphaFoldDB" id="A0A9X3ZJ59"/>
<keyword evidence="10" id="KW-1185">Reference proteome</keyword>
<dbReference type="InterPro" id="IPR036890">
    <property type="entry name" value="HATPase_C_sf"/>
</dbReference>
<dbReference type="Gene3D" id="1.10.287.130">
    <property type="match status" value="1"/>
</dbReference>
<dbReference type="GO" id="GO:0005524">
    <property type="term" value="F:ATP binding"/>
    <property type="evidence" value="ECO:0007669"/>
    <property type="project" value="UniProtKB-KW"/>
</dbReference>
<dbReference type="InterPro" id="IPR003594">
    <property type="entry name" value="HATPase_dom"/>
</dbReference>
<evidence type="ECO:0000256" key="2">
    <source>
        <dbReference type="ARBA" id="ARBA00012438"/>
    </source>
</evidence>
<keyword evidence="7" id="KW-0472">Membrane</keyword>
<name>A0A9X3ZJ59_9HYPH</name>
<dbReference type="CDD" id="cd00082">
    <property type="entry name" value="HisKA"/>
    <property type="match status" value="1"/>
</dbReference>
<feature type="domain" description="Histidine kinase" evidence="8">
    <location>
        <begin position="622"/>
        <end position="839"/>
    </location>
</feature>
<keyword evidence="9" id="KW-0547">Nucleotide-binding</keyword>
<dbReference type="EC" id="2.7.13.3" evidence="2"/>
<dbReference type="Gene3D" id="3.30.565.10">
    <property type="entry name" value="Histidine kinase-like ATPase, C-terminal domain"/>
    <property type="match status" value="1"/>
</dbReference>
<dbReference type="SUPFAM" id="SSF55874">
    <property type="entry name" value="ATPase domain of HSP90 chaperone/DNA topoisomerase II/histidine kinase"/>
    <property type="match status" value="1"/>
</dbReference>
<reference evidence="9" key="1">
    <citation type="submission" date="2022-11" db="EMBL/GenBank/DDBJ databases">
        <title>Draft genome sequence of Hoeflea poritis E7-10 and Hoeflea prorocentri PM5-8, separated from scleractinian coral Porites lutea and marine dinoflagellate.</title>
        <authorList>
            <person name="Zhang G."/>
            <person name="Wei Q."/>
            <person name="Cai L."/>
        </authorList>
    </citation>
    <scope>NUCLEOTIDE SEQUENCE</scope>
    <source>
        <strain evidence="9">PM5-8</strain>
    </source>
</reference>
<dbReference type="PANTHER" id="PTHR43047">
    <property type="entry name" value="TWO-COMPONENT HISTIDINE PROTEIN KINASE"/>
    <property type="match status" value="1"/>
</dbReference>
<evidence type="ECO:0000259" key="8">
    <source>
        <dbReference type="PROSITE" id="PS50109"/>
    </source>
</evidence>
<dbReference type="SUPFAM" id="SSF47384">
    <property type="entry name" value="Homodimeric domain of signal transducing histidine kinase"/>
    <property type="match status" value="1"/>
</dbReference>
<keyword evidence="5" id="KW-0418">Kinase</keyword>
<keyword evidence="4" id="KW-0808">Transferase</keyword>
<dbReference type="Pfam" id="PF02518">
    <property type="entry name" value="HATPase_c"/>
    <property type="match status" value="1"/>
</dbReference>
<gene>
    <name evidence="9" type="ORF">OQ273_20315</name>
</gene>
<evidence type="ECO:0000256" key="7">
    <source>
        <dbReference type="SAM" id="Phobius"/>
    </source>
</evidence>
<dbReference type="PROSITE" id="PS50109">
    <property type="entry name" value="HIS_KIN"/>
    <property type="match status" value="1"/>
</dbReference>
<dbReference type="InterPro" id="IPR035965">
    <property type="entry name" value="PAS-like_dom_sf"/>
</dbReference>
<dbReference type="Proteomes" id="UP001151234">
    <property type="component" value="Unassembled WGS sequence"/>
</dbReference>
<comment type="caution">
    <text evidence="9">The sequence shown here is derived from an EMBL/GenBank/DDBJ whole genome shotgun (WGS) entry which is preliminary data.</text>
</comment>
<evidence type="ECO:0000256" key="4">
    <source>
        <dbReference type="ARBA" id="ARBA00022679"/>
    </source>
</evidence>
<sequence>MPETESSRTAGATSVVYGECKKDTRGWMGKSMAGLALTASTFLSGAATAQTLVEGPVSNSNGLFVNSFEVMNFALVLGAVSAAMISAIWVIRERGRVSLHNERLSAALSEAKAQLTRLDALVVEKDRCYVIWDGQSPVQFLGSLPMHSGAPPSNPDFLAFGRWLDPASAARIDHAIDSLRSHANGFDIEIETRRGHFLEAQGRTSGGRAFVRFSPLANTRSELAGLQAEHDRLVAAIDTMRTLLNSLDMPAWHRDSEGRLIWVNQSYASAVEAVDGADAVERNLELLGTQTRSRVEAERLPDRPFIDMVSTVVHGHRKFFEVTDCTSVSGSAGLAHDVSEIEAVREELKRTLDSHSETLDHLATPVAIFDSDQRLQFYNQAFQSLWELDTPYLESKPTNGEFLERLRTAGRLPEPAAWREWKDTILSVYQSVNPQPDLWHLPDGQTLNVFANVHPRGGVTWVFENLTEKYDLETRYNTLVKVQGETIDHLAEGVCVFGADGLLKLSNPAFRALWAIPEKSAEAGAHINQIKDICSPSYDQPDGWEHFSAIITGFDEERETYEGRLELNSGIVLDYAVVPLPNAQIMLTFVNVTDSAKVEKALTDKNEALRMADALKNDFVQHVSYELRSPLTNIIGFTDLLKTPQIGELNPQQAEYVDHISTSSALLLTIVNDILDLATVDAGIIELDMHRLDLKELTGEVAELIDARLNENGIKLEIDIGEGAETITADAQRLKQILFKLLSNAANYAPEGSTVSLECSRDGGEIVIAVSDSGPGIPGDILKTVFNRFEAHNGTGRRGGAGLGLSIVDSFVSLHNGKVTVSSDEGSGTRVACRLPESPPLPSQAAE</sequence>
<keyword evidence="9" id="KW-0067">ATP-binding</keyword>
<dbReference type="InterPro" id="IPR005467">
    <property type="entry name" value="His_kinase_dom"/>
</dbReference>
<organism evidence="9 10">
    <name type="scientific">Hoeflea prorocentri</name>
    <dbReference type="NCBI Taxonomy" id="1922333"/>
    <lineage>
        <taxon>Bacteria</taxon>
        <taxon>Pseudomonadati</taxon>
        <taxon>Pseudomonadota</taxon>
        <taxon>Alphaproteobacteria</taxon>
        <taxon>Hyphomicrobiales</taxon>
        <taxon>Rhizobiaceae</taxon>
        <taxon>Hoeflea</taxon>
    </lineage>
</organism>
<feature type="compositionally biased region" description="Pro residues" evidence="6">
    <location>
        <begin position="837"/>
        <end position="847"/>
    </location>
</feature>
<evidence type="ECO:0000256" key="5">
    <source>
        <dbReference type="ARBA" id="ARBA00022777"/>
    </source>
</evidence>
<dbReference type="FunFam" id="3.30.565.10:FF:000006">
    <property type="entry name" value="Sensor histidine kinase WalK"/>
    <property type="match status" value="1"/>
</dbReference>
<dbReference type="SUPFAM" id="SSF55785">
    <property type="entry name" value="PYP-like sensor domain (PAS domain)"/>
    <property type="match status" value="1"/>
</dbReference>
<comment type="catalytic activity">
    <reaction evidence="1">
        <text>ATP + protein L-histidine = ADP + protein N-phospho-L-histidine.</text>
        <dbReference type="EC" id="2.7.13.3"/>
    </reaction>
</comment>
<keyword evidence="3" id="KW-0597">Phosphoprotein</keyword>
<feature type="transmembrane region" description="Helical" evidence="7">
    <location>
        <begin position="73"/>
        <end position="91"/>
    </location>
</feature>
<evidence type="ECO:0000256" key="3">
    <source>
        <dbReference type="ARBA" id="ARBA00022553"/>
    </source>
</evidence>
<evidence type="ECO:0000313" key="9">
    <source>
        <dbReference type="EMBL" id="MDA5400929.1"/>
    </source>
</evidence>
<accession>A0A9X3ZJ59</accession>
<dbReference type="GO" id="GO:0000155">
    <property type="term" value="F:phosphorelay sensor kinase activity"/>
    <property type="evidence" value="ECO:0007669"/>
    <property type="project" value="InterPro"/>
</dbReference>
<proteinExistence type="predicted"/>
<dbReference type="InterPro" id="IPR004358">
    <property type="entry name" value="Sig_transdc_His_kin-like_C"/>
</dbReference>
<evidence type="ECO:0000256" key="6">
    <source>
        <dbReference type="SAM" id="MobiDB-lite"/>
    </source>
</evidence>
<evidence type="ECO:0000256" key="1">
    <source>
        <dbReference type="ARBA" id="ARBA00000085"/>
    </source>
</evidence>
<dbReference type="GO" id="GO:0005886">
    <property type="term" value="C:plasma membrane"/>
    <property type="evidence" value="ECO:0007669"/>
    <property type="project" value="TreeGrafter"/>
</dbReference>
<dbReference type="CDD" id="cd00075">
    <property type="entry name" value="HATPase"/>
    <property type="match status" value="1"/>
</dbReference>
<feature type="region of interest" description="Disordered" evidence="6">
    <location>
        <begin position="823"/>
        <end position="847"/>
    </location>
</feature>
<dbReference type="InterPro" id="IPR036097">
    <property type="entry name" value="HisK_dim/P_sf"/>
</dbReference>
<dbReference type="Pfam" id="PF00512">
    <property type="entry name" value="HisKA"/>
    <property type="match status" value="1"/>
</dbReference>
<dbReference type="SMART" id="SM00387">
    <property type="entry name" value="HATPase_c"/>
    <property type="match status" value="1"/>
</dbReference>
<dbReference type="PRINTS" id="PR00344">
    <property type="entry name" value="BCTRLSENSOR"/>
</dbReference>
<dbReference type="InterPro" id="IPR003661">
    <property type="entry name" value="HisK_dim/P_dom"/>
</dbReference>
<dbReference type="SMART" id="SM00388">
    <property type="entry name" value="HisKA"/>
    <property type="match status" value="1"/>
</dbReference>
<dbReference type="PANTHER" id="PTHR43047:SF72">
    <property type="entry name" value="OSMOSENSING HISTIDINE PROTEIN KINASE SLN1"/>
    <property type="match status" value="1"/>
</dbReference>
<dbReference type="GO" id="GO:0009927">
    <property type="term" value="F:histidine phosphotransfer kinase activity"/>
    <property type="evidence" value="ECO:0007669"/>
    <property type="project" value="TreeGrafter"/>
</dbReference>
<protein>
    <recommendedName>
        <fullName evidence="2">histidine kinase</fullName>
        <ecNumber evidence="2">2.7.13.3</ecNumber>
    </recommendedName>
</protein>
<keyword evidence="7" id="KW-0812">Transmembrane</keyword>
<dbReference type="EMBL" id="JAPJZI010000001">
    <property type="protein sequence ID" value="MDA5400929.1"/>
    <property type="molecule type" value="Genomic_DNA"/>
</dbReference>